<name>A0A2U1NPV5_ARTAN</name>
<dbReference type="AlphaFoldDB" id="A0A2U1NPV5"/>
<reference evidence="1 2" key="1">
    <citation type="journal article" date="2018" name="Mol. Plant">
        <title>The genome of Artemisia annua provides insight into the evolution of Asteraceae family and artemisinin biosynthesis.</title>
        <authorList>
            <person name="Shen Q."/>
            <person name="Zhang L."/>
            <person name="Liao Z."/>
            <person name="Wang S."/>
            <person name="Yan T."/>
            <person name="Shi P."/>
            <person name="Liu M."/>
            <person name="Fu X."/>
            <person name="Pan Q."/>
            <person name="Wang Y."/>
            <person name="Lv Z."/>
            <person name="Lu X."/>
            <person name="Zhang F."/>
            <person name="Jiang W."/>
            <person name="Ma Y."/>
            <person name="Chen M."/>
            <person name="Hao X."/>
            <person name="Li L."/>
            <person name="Tang Y."/>
            <person name="Lv G."/>
            <person name="Zhou Y."/>
            <person name="Sun X."/>
            <person name="Brodelius P.E."/>
            <person name="Rose J.K.C."/>
            <person name="Tang K."/>
        </authorList>
    </citation>
    <scope>NUCLEOTIDE SEQUENCE [LARGE SCALE GENOMIC DNA]</scope>
    <source>
        <strain evidence="2">cv. Huhao1</strain>
        <tissue evidence="1">Leaf</tissue>
    </source>
</reference>
<gene>
    <name evidence="1" type="ORF">CTI12_AA242590</name>
</gene>
<comment type="caution">
    <text evidence="1">The sequence shown here is derived from an EMBL/GenBank/DDBJ whole genome shotgun (WGS) entry which is preliminary data.</text>
</comment>
<proteinExistence type="predicted"/>
<evidence type="ECO:0000313" key="2">
    <source>
        <dbReference type="Proteomes" id="UP000245207"/>
    </source>
</evidence>
<dbReference type="OrthoDB" id="1922339at2759"/>
<dbReference type="EMBL" id="PKPP01002400">
    <property type="protein sequence ID" value="PWA75508.1"/>
    <property type="molecule type" value="Genomic_DNA"/>
</dbReference>
<keyword evidence="2" id="KW-1185">Reference proteome</keyword>
<accession>A0A2U1NPV5</accession>
<dbReference type="Proteomes" id="UP000245207">
    <property type="component" value="Unassembled WGS sequence"/>
</dbReference>
<organism evidence="1 2">
    <name type="scientific">Artemisia annua</name>
    <name type="common">Sweet wormwood</name>
    <dbReference type="NCBI Taxonomy" id="35608"/>
    <lineage>
        <taxon>Eukaryota</taxon>
        <taxon>Viridiplantae</taxon>
        <taxon>Streptophyta</taxon>
        <taxon>Embryophyta</taxon>
        <taxon>Tracheophyta</taxon>
        <taxon>Spermatophyta</taxon>
        <taxon>Magnoliopsida</taxon>
        <taxon>eudicotyledons</taxon>
        <taxon>Gunneridae</taxon>
        <taxon>Pentapetalae</taxon>
        <taxon>asterids</taxon>
        <taxon>campanulids</taxon>
        <taxon>Asterales</taxon>
        <taxon>Asteraceae</taxon>
        <taxon>Asteroideae</taxon>
        <taxon>Anthemideae</taxon>
        <taxon>Artemisiinae</taxon>
        <taxon>Artemisia</taxon>
    </lineage>
</organism>
<protein>
    <submittedName>
        <fullName evidence="1">Uncharacterized protein</fullName>
    </submittedName>
</protein>
<sequence length="64" mass="6967">MLLAAGSISTPRHETKDHQGLFFSWEYGIGYFSVVAPGTRTLAQGIFSTPSYPEKTGSPYVLEA</sequence>
<evidence type="ECO:0000313" key="1">
    <source>
        <dbReference type="EMBL" id="PWA75508.1"/>
    </source>
</evidence>